<dbReference type="CDD" id="cd11646">
    <property type="entry name" value="Precorrin_3B_C17_MT"/>
    <property type="match status" value="1"/>
</dbReference>
<dbReference type="InterPro" id="IPR035996">
    <property type="entry name" value="4pyrrol_Methylase_sf"/>
</dbReference>
<proteinExistence type="predicted"/>
<dbReference type="Pfam" id="PF00590">
    <property type="entry name" value="TP_methylase"/>
    <property type="match status" value="1"/>
</dbReference>
<evidence type="ECO:0000256" key="1">
    <source>
        <dbReference type="ARBA" id="ARBA00004953"/>
    </source>
</evidence>
<dbReference type="Proteomes" id="UP000199230">
    <property type="component" value="Unassembled WGS sequence"/>
</dbReference>
<dbReference type="OrthoDB" id="9772960at2"/>
<dbReference type="SUPFAM" id="SSF159672">
    <property type="entry name" value="CbiG N-terminal domain-like"/>
    <property type="match status" value="1"/>
</dbReference>
<dbReference type="GO" id="GO:0008168">
    <property type="term" value="F:methyltransferase activity"/>
    <property type="evidence" value="ECO:0007669"/>
    <property type="project" value="UniProtKB-KW"/>
</dbReference>
<keyword evidence="5" id="KW-0949">S-adenosyl-L-methionine</keyword>
<dbReference type="InterPro" id="IPR036518">
    <property type="entry name" value="CobE/GbiG_C_sf"/>
</dbReference>
<dbReference type="Pfam" id="PF11760">
    <property type="entry name" value="CbiG_N"/>
    <property type="match status" value="1"/>
</dbReference>
<dbReference type="InterPro" id="IPR000878">
    <property type="entry name" value="4pyrrol_Mease"/>
</dbReference>
<dbReference type="NCBIfam" id="TIGR01466">
    <property type="entry name" value="cobJ_cbiH"/>
    <property type="match status" value="1"/>
</dbReference>
<evidence type="ECO:0000313" key="9">
    <source>
        <dbReference type="EMBL" id="SDZ00916.1"/>
    </source>
</evidence>
<evidence type="ECO:0000313" key="10">
    <source>
        <dbReference type="Proteomes" id="UP000199230"/>
    </source>
</evidence>
<keyword evidence="4 9" id="KW-0808">Transferase</keyword>
<dbReference type="PANTHER" id="PTHR47036:SF1">
    <property type="entry name" value="COBALT-FACTOR III C(17)-METHYLTRANSFERASE-RELATED"/>
    <property type="match status" value="1"/>
</dbReference>
<dbReference type="RefSeq" id="WP_093314050.1">
    <property type="nucleotide sequence ID" value="NZ_FNPV01000006.1"/>
</dbReference>
<dbReference type="InterPro" id="IPR021744">
    <property type="entry name" value="CbiG_N"/>
</dbReference>
<dbReference type="Gene3D" id="3.30.420.180">
    <property type="entry name" value="CobE/GbiG C-terminal domain"/>
    <property type="match status" value="1"/>
</dbReference>
<keyword evidence="2" id="KW-0169">Cobalamin biosynthesis</keyword>
<feature type="domain" description="Cobalamin synthesis G N-terminal" evidence="8">
    <location>
        <begin position="80"/>
        <end position="160"/>
    </location>
</feature>
<evidence type="ECO:0000259" key="7">
    <source>
        <dbReference type="Pfam" id="PF01890"/>
    </source>
</evidence>
<gene>
    <name evidence="9" type="ORF">SAMN05192546_106228</name>
</gene>
<dbReference type="UniPathway" id="UPA00148"/>
<evidence type="ECO:0000256" key="4">
    <source>
        <dbReference type="ARBA" id="ARBA00022679"/>
    </source>
</evidence>
<dbReference type="InterPro" id="IPR014776">
    <property type="entry name" value="4pyrrole_Mease_sub2"/>
</dbReference>
<dbReference type="InterPro" id="IPR051810">
    <property type="entry name" value="Precorrin_MeTrfase"/>
</dbReference>
<name>A0A1H3PIH0_9FIRM</name>
<dbReference type="Gene3D" id="3.40.1010.10">
    <property type="entry name" value="Cobalt-precorrin-4 Transmethylase, Domain 1"/>
    <property type="match status" value="1"/>
</dbReference>
<comment type="pathway">
    <text evidence="1">Cofactor biosynthesis; adenosylcobalamin biosynthesis.</text>
</comment>
<dbReference type="SUPFAM" id="SSF159664">
    <property type="entry name" value="CobE/GbiG C-terminal domain-like"/>
    <property type="match status" value="1"/>
</dbReference>
<evidence type="ECO:0000259" key="6">
    <source>
        <dbReference type="Pfam" id="PF00590"/>
    </source>
</evidence>
<evidence type="ECO:0000256" key="3">
    <source>
        <dbReference type="ARBA" id="ARBA00022603"/>
    </source>
</evidence>
<dbReference type="InterPro" id="IPR006363">
    <property type="entry name" value="Cbl_synth_CobJ/CibH_dom"/>
</dbReference>
<keyword evidence="9" id="KW-0378">Hydrolase</keyword>
<protein>
    <submittedName>
        <fullName evidence="9">Cobalt-precorrin 5A hydrolase / precorrin-3B C17-methyltransferase</fullName>
    </submittedName>
</protein>
<evidence type="ECO:0000256" key="5">
    <source>
        <dbReference type="ARBA" id="ARBA00022691"/>
    </source>
</evidence>
<dbReference type="Gene3D" id="3.30.950.10">
    <property type="entry name" value="Methyltransferase, Cobalt-precorrin-4 Transmethylase, Domain 2"/>
    <property type="match status" value="1"/>
</dbReference>
<organism evidence="9 10">
    <name type="scientific">Tindallia californiensis</name>
    <dbReference type="NCBI Taxonomy" id="159292"/>
    <lineage>
        <taxon>Bacteria</taxon>
        <taxon>Bacillati</taxon>
        <taxon>Bacillota</taxon>
        <taxon>Clostridia</taxon>
        <taxon>Peptostreptococcales</taxon>
        <taxon>Tindalliaceae</taxon>
        <taxon>Tindallia</taxon>
    </lineage>
</organism>
<dbReference type="SUPFAM" id="SSF53790">
    <property type="entry name" value="Tetrapyrrole methylase"/>
    <property type="match status" value="1"/>
</dbReference>
<feature type="domain" description="Tetrapyrrole methylase" evidence="6">
    <location>
        <begin position="377"/>
        <end position="585"/>
    </location>
</feature>
<keyword evidence="3 9" id="KW-0489">Methyltransferase</keyword>
<accession>A0A1H3PIH0</accession>
<evidence type="ECO:0000256" key="2">
    <source>
        <dbReference type="ARBA" id="ARBA00022573"/>
    </source>
</evidence>
<reference evidence="9 10" key="1">
    <citation type="submission" date="2016-10" db="EMBL/GenBank/DDBJ databases">
        <authorList>
            <person name="de Groot N.N."/>
        </authorList>
    </citation>
    <scope>NUCLEOTIDE SEQUENCE [LARGE SCALE GENOMIC DNA]</scope>
    <source>
        <strain evidence="9 10">APO</strain>
    </source>
</reference>
<sequence>MKTAMITFTHHGLTQAQTIRKHRPDSPVYAPETLLETGSEAEKKQWQQEENLVFFASKEEQTSEGKIKRKIVERKTLHQWMPELMKKEEGLIFIGATGIALRFIKDHIHHKASDPAVLVMDEQGHHVISLLSGHLGKANELTLEIAEITGAQPVITTATDNRGITAIDQLAATYQAPLEDWETAKKWTAAMLIGEESLPVYSSEPLPLPLPAGYRQIETQEGFLEEGRGIWIGEVPSSLPSTVNLLQLIPRRWSLGIGCRKDQNPEELKTIVQAFLKEQGLSIKAIKNINTIKAKGEEPALLSLAKEWELPLQTFSVDKIGQVQHLFPASAWVEENMKVTSVSAPCAYLASGGGQVLPELRFAHNGVTLSLAPEAGKITVAGIGPGKGEHISGAVKKALGESQRIIGYKPYVDRLSPWLKKGQIQDRSFMRKEKDRCRHALACAARGEKVVLVSSGDAGVYGMAGLMLELREAEFPMIPFEILPGITAANAAASRLGAPLMQDYATISLSDHLIPWEAIENRIQKATESGFMLALYNPKSKERIQQWNRAVEIISALRDPKTPVGIVTKALNEGESIQLIPLEKLAEAQVDMNTTVIIGNEYTKITQDHLMVTARGYSL</sequence>
<keyword evidence="10" id="KW-1185">Reference proteome</keyword>
<dbReference type="GO" id="GO:0032259">
    <property type="term" value="P:methylation"/>
    <property type="evidence" value="ECO:0007669"/>
    <property type="project" value="UniProtKB-KW"/>
</dbReference>
<feature type="domain" description="CobE/GbiG C-terminal" evidence="7">
    <location>
        <begin position="255"/>
        <end position="372"/>
    </location>
</feature>
<evidence type="ECO:0000259" key="8">
    <source>
        <dbReference type="Pfam" id="PF11760"/>
    </source>
</evidence>
<dbReference type="PANTHER" id="PTHR47036">
    <property type="entry name" value="COBALT-FACTOR III C(17)-METHYLTRANSFERASE-RELATED"/>
    <property type="match status" value="1"/>
</dbReference>
<dbReference type="AlphaFoldDB" id="A0A1H3PIH0"/>
<dbReference type="InterPro" id="IPR002750">
    <property type="entry name" value="CobE/GbiG_C"/>
</dbReference>
<dbReference type="GO" id="GO:0016787">
    <property type="term" value="F:hydrolase activity"/>
    <property type="evidence" value="ECO:0007669"/>
    <property type="project" value="UniProtKB-KW"/>
</dbReference>
<dbReference type="GO" id="GO:0009236">
    <property type="term" value="P:cobalamin biosynthetic process"/>
    <property type="evidence" value="ECO:0007669"/>
    <property type="project" value="UniProtKB-UniPathway"/>
</dbReference>
<dbReference type="STRING" id="159292.SAMN05192546_106228"/>
<dbReference type="Gene3D" id="3.40.50.11220">
    <property type="match status" value="1"/>
</dbReference>
<dbReference type="Pfam" id="PF01890">
    <property type="entry name" value="CbiG_C"/>
    <property type="match status" value="1"/>
</dbReference>
<dbReference type="EMBL" id="FNPV01000006">
    <property type="protein sequence ID" value="SDZ00916.1"/>
    <property type="molecule type" value="Genomic_DNA"/>
</dbReference>
<dbReference type="InterPro" id="IPR014777">
    <property type="entry name" value="4pyrrole_Mease_sub1"/>
</dbReference>
<dbReference type="InterPro" id="IPR038029">
    <property type="entry name" value="GbiG_N_sf"/>
</dbReference>